<organism evidence="1 2">
    <name type="scientific">Helicobacter mustelae (strain ATCC 43772 / CCUG 25715 / CIP 103759 / LMG 18044 / NCTC 12198 / R85-136P)</name>
    <name type="common">Campylobacter mustelae</name>
    <dbReference type="NCBI Taxonomy" id="679897"/>
    <lineage>
        <taxon>Bacteria</taxon>
        <taxon>Pseudomonadati</taxon>
        <taxon>Campylobacterota</taxon>
        <taxon>Epsilonproteobacteria</taxon>
        <taxon>Campylobacterales</taxon>
        <taxon>Helicobacteraceae</taxon>
        <taxon>Helicobacter</taxon>
    </lineage>
</organism>
<dbReference type="AlphaFoldDB" id="D3UGL0"/>
<gene>
    <name evidence="1" type="ordered locus">HMU03690</name>
</gene>
<accession>D3UGL0</accession>
<protein>
    <submittedName>
        <fullName evidence="1">Putative periplasmic protein</fullName>
    </submittedName>
</protein>
<keyword evidence="2" id="KW-1185">Reference proteome</keyword>
<dbReference type="KEGG" id="hms:HMU03690"/>
<proteinExistence type="predicted"/>
<dbReference type="eggNOG" id="COG0683">
    <property type="taxonomic scope" value="Bacteria"/>
</dbReference>
<dbReference type="Proteomes" id="UP000001522">
    <property type="component" value="Chromosome"/>
</dbReference>
<evidence type="ECO:0000313" key="2">
    <source>
        <dbReference type="Proteomes" id="UP000001522"/>
    </source>
</evidence>
<name>D3UGL0_HELM1</name>
<reference evidence="1 2" key="1">
    <citation type="journal article" date="2010" name="BMC Genomics">
        <title>Comparative genomics and proteomics of Helicobacter mustelae, an ulcerogenic and carcinogenic gastric pathogen.</title>
        <authorList>
            <person name="O'Toole P.W."/>
            <person name="Snelling W.J."/>
            <person name="Canchaya C."/>
            <person name="Forde B.M."/>
            <person name="Hardie K.R."/>
            <person name="Josenhans C."/>
            <person name="Graham R.L.J."/>
            <person name="McMullan G."/>
            <person name="Parkhill J."/>
            <person name="Belda E."/>
            <person name="Bentley S.D."/>
        </authorList>
    </citation>
    <scope>NUCLEOTIDE SEQUENCE [LARGE SCALE GENOMIC DNA]</scope>
    <source>
        <strain evidence="2">ATCC 43772 / LMG 18044 / NCTC 12198 / 12198</strain>
    </source>
</reference>
<evidence type="ECO:0000313" key="1">
    <source>
        <dbReference type="EMBL" id="CBG39631.1"/>
    </source>
</evidence>
<dbReference type="STRING" id="679897.HMU03690"/>
<sequence length="406" mass="47074">MILFFVFCAFLWSKSYVISPLPPPRQEVLDINTKKCDAKCLYKMYEKKRYFSFISEFDPAIKDQDLRAKLTYLLGEMNIFMDASFFEEIKDAKKIRIALLVPKDVVGRYSVIGINMILAYLTSRNVTFSFEVFDSKIEEPEALHYAYEEIRQKKFDSVVAMLTQNGVEKLLSDTKISLPTFVPTVNKKQITDRHIPENLFFGGIDYKEQIQMLYDFAKSDAVVEYNDTSNIGRWLADLSKQAGFPIIFQESINNEKAARFSKEIKKQVEILKESDVLLNIPVIKTGLILPQIGFLEEGPKRFFSTQINYNPSLLMLVKPKDRVNFYVVNAIGKADNYLVGYGLLLGSDLQYDWVSYSIGIGVEMFFLNRGEKIRKFFSETLQDGQVQYVNKIYRTQKNNFQEMQQQ</sequence>
<dbReference type="HOGENOM" id="CLU_051001_0_0_7"/>
<dbReference type="EMBL" id="FN555004">
    <property type="protein sequence ID" value="CBG39631.1"/>
    <property type="molecule type" value="Genomic_DNA"/>
</dbReference>